<organism evidence="1 2">
    <name type="scientific">Naganishia onofrii</name>
    <dbReference type="NCBI Taxonomy" id="1851511"/>
    <lineage>
        <taxon>Eukaryota</taxon>
        <taxon>Fungi</taxon>
        <taxon>Dikarya</taxon>
        <taxon>Basidiomycota</taxon>
        <taxon>Agaricomycotina</taxon>
        <taxon>Tremellomycetes</taxon>
        <taxon>Filobasidiales</taxon>
        <taxon>Filobasidiaceae</taxon>
        <taxon>Naganishia</taxon>
    </lineage>
</organism>
<sequence>MPHPNAILENVFGTIGAVLWSIQILPQIWKSYRTKDTEGLSTFLMFIWALAGFFLGTYAIVQNINIPIILQPQLFSTFAAVSTAQCLYYNHKKSKVFCWIFFIGFCICFGAFEAGMTFALRAGLKNGTNAPVLLFGILSAVLLAGALLPQYWEIYKFKEVKGISMTFMAVDMAGGVFCIMSLAFKENLDILATINYAAVVLLDGIVVLLAIILNPRMKRRRALDPEVPLDANGLEKQDRIRDSTSKDPRTVVEEQVVEAQTPRDRSFETLRRSPERGLMGDISLQTGNGMSQA</sequence>
<gene>
    <name evidence="1" type="ORF">QFC24_004331</name>
</gene>
<protein>
    <submittedName>
        <fullName evidence="1">Uncharacterized protein</fullName>
    </submittedName>
</protein>
<accession>A0ACC2XF97</accession>
<proteinExistence type="predicted"/>
<dbReference type="Proteomes" id="UP001234202">
    <property type="component" value="Unassembled WGS sequence"/>
</dbReference>
<reference evidence="1" key="1">
    <citation type="submission" date="2023-04" db="EMBL/GenBank/DDBJ databases">
        <title>Draft Genome sequencing of Naganishia species isolated from polar environments using Oxford Nanopore Technology.</title>
        <authorList>
            <person name="Leo P."/>
            <person name="Venkateswaran K."/>
        </authorList>
    </citation>
    <scope>NUCLEOTIDE SEQUENCE</scope>
    <source>
        <strain evidence="1">DBVPG 5303</strain>
    </source>
</reference>
<comment type="caution">
    <text evidence="1">The sequence shown here is derived from an EMBL/GenBank/DDBJ whole genome shotgun (WGS) entry which is preliminary data.</text>
</comment>
<evidence type="ECO:0000313" key="1">
    <source>
        <dbReference type="EMBL" id="KAJ9122104.1"/>
    </source>
</evidence>
<keyword evidence="2" id="KW-1185">Reference proteome</keyword>
<name>A0ACC2XF97_9TREE</name>
<evidence type="ECO:0000313" key="2">
    <source>
        <dbReference type="Proteomes" id="UP001234202"/>
    </source>
</evidence>
<dbReference type="EMBL" id="JASBWV010000015">
    <property type="protein sequence ID" value="KAJ9122104.1"/>
    <property type="molecule type" value="Genomic_DNA"/>
</dbReference>